<evidence type="ECO:0000313" key="25">
    <source>
        <dbReference type="Proteomes" id="UP001341281"/>
    </source>
</evidence>
<comment type="catalytic activity">
    <reaction evidence="17">
        <text>a 5'-end (N(7)-methyl 5'-triphosphoguanosine)-ribonucleoside in snRNA + S-adenosyl-L-methionine = a 5'-end (N(2),N(7)-dimethyl 5'-triphosphoguanosine)-ribonucleoside in snRNA + S-adenosyl-L-homocysteine + H(+)</text>
        <dbReference type="Rhea" id="RHEA:78471"/>
        <dbReference type="Rhea" id="RHEA-COMP:19085"/>
        <dbReference type="Rhea" id="RHEA-COMP:19087"/>
        <dbReference type="ChEBI" id="CHEBI:15378"/>
        <dbReference type="ChEBI" id="CHEBI:57856"/>
        <dbReference type="ChEBI" id="CHEBI:59789"/>
        <dbReference type="ChEBI" id="CHEBI:156461"/>
        <dbReference type="ChEBI" id="CHEBI:172880"/>
    </reaction>
    <physiologicalReaction direction="left-to-right" evidence="17">
        <dbReference type="Rhea" id="RHEA:78472"/>
    </physiologicalReaction>
</comment>
<keyword evidence="9" id="KW-0949">S-adenosyl-L-methionine</keyword>
<evidence type="ECO:0000256" key="15">
    <source>
        <dbReference type="ARBA" id="ARBA00048740"/>
    </source>
</evidence>
<evidence type="ECO:0000256" key="4">
    <source>
        <dbReference type="ARBA" id="ARBA00018517"/>
    </source>
</evidence>
<evidence type="ECO:0000256" key="3">
    <source>
        <dbReference type="ARBA" id="ARBA00004604"/>
    </source>
</evidence>
<dbReference type="SUPFAM" id="SSF53335">
    <property type="entry name" value="S-adenosyl-L-methionine-dependent methyltransferases"/>
    <property type="match status" value="1"/>
</dbReference>
<dbReference type="GO" id="GO:0071164">
    <property type="term" value="F:RNA cap trimethylguanosine synthase activity"/>
    <property type="evidence" value="ECO:0007669"/>
    <property type="project" value="TreeGrafter"/>
</dbReference>
<evidence type="ECO:0000256" key="20">
    <source>
        <dbReference type="ARBA" id="ARBA00064494"/>
    </source>
</evidence>
<evidence type="ECO:0000256" key="17">
    <source>
        <dbReference type="ARBA" id="ARBA00049075"/>
    </source>
</evidence>
<evidence type="ECO:0000256" key="1">
    <source>
        <dbReference type="ARBA" id="ARBA00004408"/>
    </source>
</evidence>
<comment type="similarity">
    <text evidence="13">Belongs to the methyltransferase superfamily. Trimethylguanosine synthase family.</text>
</comment>
<proteinExistence type="inferred from homology"/>
<dbReference type="GO" id="GO:0005730">
    <property type="term" value="C:nucleolus"/>
    <property type="evidence" value="ECO:0007669"/>
    <property type="project" value="UniProtKB-SubCell"/>
</dbReference>
<keyword evidence="5" id="KW-0963">Cytoplasm</keyword>
<comment type="function">
    <text evidence="19">Catalyzes the 2 serial methylation steps for the conversion of the 7-monomethylguanosine (m(7)G) caps of snRNAs and snoRNAs to a 2,2,7-trimethylguanosine (m(2,2,7)G) cap structure. The enzyme is specific for guanine, and N7 methylation must precede N2 methylation. Hypermethylation of the m7G cap of U snRNAs leads to their concentration in nuclear foci, their colocalization with coilin and the formation of canonical Cajal bodies (CBs). Plays a role in transcriptional regulation.</text>
</comment>
<dbReference type="Proteomes" id="UP001341281">
    <property type="component" value="Chromosome 06"/>
</dbReference>
<reference evidence="24 25" key="1">
    <citation type="submission" date="2024-02" db="EMBL/GenBank/DDBJ databases">
        <title>High-quality chromosome-scale genome assembly of Pensacola bahiagrass (Paspalum notatum Flugge var. saurae).</title>
        <authorList>
            <person name="Vega J.M."/>
            <person name="Podio M."/>
            <person name="Orjuela J."/>
            <person name="Siena L.A."/>
            <person name="Pessino S.C."/>
            <person name="Combes M.C."/>
            <person name="Mariac C."/>
            <person name="Albertini E."/>
            <person name="Pupilli F."/>
            <person name="Ortiz J.P.A."/>
            <person name="Leblanc O."/>
        </authorList>
    </citation>
    <scope>NUCLEOTIDE SEQUENCE [LARGE SCALE GENOMIC DNA]</scope>
    <source>
        <strain evidence="24">R1</strain>
        <tissue evidence="24">Leaf</tissue>
    </source>
</reference>
<evidence type="ECO:0000256" key="5">
    <source>
        <dbReference type="ARBA" id="ARBA00022490"/>
    </source>
</evidence>
<comment type="catalytic activity">
    <reaction evidence="15">
        <text>a 5'-end (N(7)-methyl 5'-triphosphoguanosine)-ribonucleoside in snoRNA + S-adenosyl-L-methionine = a 5'-end (N(2),N(7)-dimethyl 5'-triphosphoguanosine)-ribonucleoside in snoRNA + S-adenosyl-L-homocysteine + H(+)</text>
        <dbReference type="Rhea" id="RHEA:78475"/>
        <dbReference type="Rhea" id="RHEA-COMP:19086"/>
        <dbReference type="Rhea" id="RHEA-COMP:19088"/>
        <dbReference type="ChEBI" id="CHEBI:15378"/>
        <dbReference type="ChEBI" id="CHEBI:57856"/>
        <dbReference type="ChEBI" id="CHEBI:59789"/>
        <dbReference type="ChEBI" id="CHEBI:156461"/>
        <dbReference type="ChEBI" id="CHEBI:172880"/>
    </reaction>
    <physiologicalReaction direction="left-to-right" evidence="15">
        <dbReference type="Rhea" id="RHEA:78476"/>
    </physiologicalReaction>
</comment>
<keyword evidence="11" id="KW-0804">Transcription</keyword>
<comment type="subunit">
    <text evidence="20">May form homooligomers. Interacts with CREBBP/CBP, EED/WAIT1, EP300/P300, NCOA6/PRIP, PPARBP/PBP and SMN.</text>
</comment>
<keyword evidence="12" id="KW-0539">Nucleus</keyword>
<feature type="compositionally biased region" description="Basic and acidic residues" evidence="23">
    <location>
        <begin position="51"/>
        <end position="68"/>
    </location>
</feature>
<evidence type="ECO:0000256" key="2">
    <source>
        <dbReference type="ARBA" id="ARBA00004496"/>
    </source>
</evidence>
<dbReference type="PANTHER" id="PTHR14741:SF41">
    <property type="entry name" value="TRIMETHYLGUANOSINE SYNTHASE"/>
    <property type="match status" value="1"/>
</dbReference>
<dbReference type="Gene3D" id="3.40.50.150">
    <property type="entry name" value="Vaccinia Virus protein VP39"/>
    <property type="match status" value="1"/>
</dbReference>
<keyword evidence="10" id="KW-0805">Transcription regulation</keyword>
<keyword evidence="25" id="KW-1185">Reference proteome</keyword>
<keyword evidence="7" id="KW-0489">Methyltransferase</keyword>
<evidence type="ECO:0000256" key="11">
    <source>
        <dbReference type="ARBA" id="ARBA00023163"/>
    </source>
</evidence>
<evidence type="ECO:0000256" key="12">
    <source>
        <dbReference type="ARBA" id="ARBA00023242"/>
    </source>
</evidence>
<dbReference type="GO" id="GO:0005737">
    <property type="term" value="C:cytoplasm"/>
    <property type="evidence" value="ECO:0007669"/>
    <property type="project" value="UniProtKB-SubCell"/>
</dbReference>
<evidence type="ECO:0000256" key="23">
    <source>
        <dbReference type="SAM" id="MobiDB-lite"/>
    </source>
</evidence>
<evidence type="ECO:0000256" key="8">
    <source>
        <dbReference type="ARBA" id="ARBA00022679"/>
    </source>
</evidence>
<name>A0AAQ3TZ01_PASNO</name>
<evidence type="ECO:0000313" key="24">
    <source>
        <dbReference type="EMBL" id="WVZ82223.1"/>
    </source>
</evidence>
<evidence type="ECO:0000256" key="9">
    <source>
        <dbReference type="ARBA" id="ARBA00022691"/>
    </source>
</evidence>
<evidence type="ECO:0000256" key="19">
    <source>
        <dbReference type="ARBA" id="ARBA00057179"/>
    </source>
</evidence>
<keyword evidence="8" id="KW-0808">Transferase</keyword>
<evidence type="ECO:0000256" key="14">
    <source>
        <dbReference type="ARBA" id="ARBA00047418"/>
    </source>
</evidence>
<evidence type="ECO:0000256" key="22">
    <source>
        <dbReference type="ARBA" id="ARBA00081504"/>
    </source>
</evidence>
<accession>A0AAQ3TZ01</accession>
<evidence type="ECO:0000256" key="16">
    <source>
        <dbReference type="ARBA" id="ARBA00048763"/>
    </source>
</evidence>
<feature type="region of interest" description="Disordered" evidence="23">
    <location>
        <begin position="1"/>
        <end position="77"/>
    </location>
</feature>
<comment type="subcellular location">
    <subcellularLocation>
        <location evidence="2">Cytoplasm</location>
    </subcellularLocation>
    <subcellularLocation>
        <location evidence="1">Nucleus</location>
        <location evidence="1">Cajal body</location>
    </subcellularLocation>
    <subcellularLocation>
        <location evidence="3">Nucleus</location>
        <location evidence="3">Nucleolus</location>
    </subcellularLocation>
</comment>
<evidence type="ECO:0000256" key="18">
    <source>
        <dbReference type="ARBA" id="ARBA00049790"/>
    </source>
</evidence>
<comment type="catalytic activity">
    <reaction evidence="14">
        <text>a 5'-end (N(2),N(7)-dimethyl 5'-triphosphoguanosine)-ribonucleoside in snoRNA + S-adenosyl-L-methionine = a 5'-end (N(2),N(2),N(7)-trimethyl 5'-triphosphoguanosine)-ribonucleoside in snoRNA + S-adenosyl-L-homocysteine + H(+)</text>
        <dbReference type="Rhea" id="RHEA:78507"/>
        <dbReference type="Rhea" id="RHEA-COMP:19088"/>
        <dbReference type="Rhea" id="RHEA-COMP:19090"/>
        <dbReference type="ChEBI" id="CHEBI:15378"/>
        <dbReference type="ChEBI" id="CHEBI:57856"/>
        <dbReference type="ChEBI" id="CHEBI:59789"/>
        <dbReference type="ChEBI" id="CHEBI:167623"/>
        <dbReference type="ChEBI" id="CHEBI:172880"/>
    </reaction>
    <physiologicalReaction direction="left-to-right" evidence="14">
        <dbReference type="Rhea" id="RHEA:78508"/>
    </physiologicalReaction>
</comment>
<organism evidence="24 25">
    <name type="scientific">Paspalum notatum var. saurae</name>
    <dbReference type="NCBI Taxonomy" id="547442"/>
    <lineage>
        <taxon>Eukaryota</taxon>
        <taxon>Viridiplantae</taxon>
        <taxon>Streptophyta</taxon>
        <taxon>Embryophyta</taxon>
        <taxon>Tracheophyta</taxon>
        <taxon>Spermatophyta</taxon>
        <taxon>Magnoliopsida</taxon>
        <taxon>Liliopsida</taxon>
        <taxon>Poales</taxon>
        <taxon>Poaceae</taxon>
        <taxon>PACMAD clade</taxon>
        <taxon>Panicoideae</taxon>
        <taxon>Andropogonodae</taxon>
        <taxon>Paspaleae</taxon>
        <taxon>Paspalinae</taxon>
        <taxon>Paspalum</taxon>
    </lineage>
</organism>
<dbReference type="FunFam" id="3.40.50.150:FF:000066">
    <property type="entry name" value="Trimethylguanosine synthase 1"/>
    <property type="match status" value="1"/>
</dbReference>
<dbReference type="Pfam" id="PF09445">
    <property type="entry name" value="Methyltransf_15"/>
    <property type="match status" value="1"/>
</dbReference>
<dbReference type="PANTHER" id="PTHR14741">
    <property type="entry name" value="S-ADENOSYLMETHIONINE-DEPENDENT METHYLTRANSFERASE RELATED"/>
    <property type="match status" value="1"/>
</dbReference>
<sequence length="292" mass="32184">MAKRSAAPVAPRRRGANTVPPLHRSLHRFLRLLGASTRKSARRRRLTAEPTTREREVPRPQESKRSEPESEPQGNDAAAAAAVAGKYWAHRHSLFSLYDRGVRMDAEGWYSATPEAVAATQAARAAPGDLVVDAFAGCGGNSIQGCYVVAVEIDPCKVELAAHNARVYGVEDRIEFIVGDFFRLAPSLKADLVFFSPPWGGPSYIQAPVYTLDMLKPKDGYATFQAAQRIAPKIMMFLPRTVDVSQVEELSWLSCPPLDFESEENYVQHRLKGITAYFGRTKRSPSPLSVLG</sequence>
<evidence type="ECO:0000256" key="13">
    <source>
        <dbReference type="ARBA" id="ARBA00025783"/>
    </source>
</evidence>
<dbReference type="GO" id="GO:0015030">
    <property type="term" value="C:Cajal body"/>
    <property type="evidence" value="ECO:0007669"/>
    <property type="project" value="UniProtKB-SubCell"/>
</dbReference>
<evidence type="ECO:0000256" key="6">
    <source>
        <dbReference type="ARBA" id="ARBA00022553"/>
    </source>
</evidence>
<dbReference type="InterPro" id="IPR029063">
    <property type="entry name" value="SAM-dependent_MTases_sf"/>
</dbReference>
<comment type="catalytic activity">
    <reaction evidence="16">
        <text>a 5'-end (N(2),N(7)-dimethyl 5'-triphosphoguanosine)-ribonucleoside in snRNA + S-adenosyl-L-methionine = a 5'-end (N(2),N(2),N(7)-trimethyl 5'-triphosphoguanosine)-ribonucleoside in snRNA + S-adenosyl-L-homocysteine + H(+)</text>
        <dbReference type="Rhea" id="RHEA:78479"/>
        <dbReference type="Rhea" id="RHEA-COMP:19087"/>
        <dbReference type="Rhea" id="RHEA-COMP:19089"/>
        <dbReference type="ChEBI" id="CHEBI:15378"/>
        <dbReference type="ChEBI" id="CHEBI:57856"/>
        <dbReference type="ChEBI" id="CHEBI:59789"/>
        <dbReference type="ChEBI" id="CHEBI:167623"/>
        <dbReference type="ChEBI" id="CHEBI:172880"/>
    </reaction>
    <physiologicalReaction direction="left-to-right" evidence="16">
        <dbReference type="Rhea" id="RHEA:78480"/>
    </physiologicalReaction>
</comment>
<dbReference type="CDD" id="cd02440">
    <property type="entry name" value="AdoMet_MTases"/>
    <property type="match status" value="1"/>
</dbReference>
<gene>
    <name evidence="24" type="ORF">U9M48_029509</name>
</gene>
<evidence type="ECO:0000256" key="21">
    <source>
        <dbReference type="ARBA" id="ARBA00079339"/>
    </source>
</evidence>
<dbReference type="InterPro" id="IPR019012">
    <property type="entry name" value="RNA_cap_Gua-N2-MeTrfase"/>
</dbReference>
<keyword evidence="6" id="KW-0597">Phosphoprotein</keyword>
<protein>
    <recommendedName>
        <fullName evidence="4">Trimethylguanosine synthase</fullName>
    </recommendedName>
    <alternativeName>
        <fullName evidence="18">Cap-specific guanine-N(2) methyltransferase</fullName>
    </alternativeName>
    <alternativeName>
        <fullName evidence="21">Nuclear receptor coactivator 6-interacting protein</fullName>
    </alternativeName>
    <alternativeName>
        <fullName evidence="22">PRIP-interacting protein with methyltransferase motif</fullName>
    </alternativeName>
</protein>
<dbReference type="EMBL" id="CP144750">
    <property type="protein sequence ID" value="WVZ82223.1"/>
    <property type="molecule type" value="Genomic_DNA"/>
</dbReference>
<dbReference type="AlphaFoldDB" id="A0AAQ3TZ01"/>
<evidence type="ECO:0000256" key="7">
    <source>
        <dbReference type="ARBA" id="ARBA00022603"/>
    </source>
</evidence>
<evidence type="ECO:0000256" key="10">
    <source>
        <dbReference type="ARBA" id="ARBA00023015"/>
    </source>
</evidence>